<dbReference type="InterPro" id="IPR050272">
    <property type="entry name" value="Isochorismatase-like_hydrls"/>
</dbReference>
<dbReference type="Proteomes" id="UP000284416">
    <property type="component" value="Unassembled WGS sequence"/>
</dbReference>
<sequence>MGNTALLVIDAQVGIIEGPKYGPVYEKERLLESMKKVIDEAREKEVPIIFILDTDVAEPDSMEYQVHPHIAPLKDDTILTKRATDAFHHTNLHEYLHTLEVNHLVIMGCKTEYCVDTTCRKATTLDYDVTLVADGHSTTDNSVLSAKDIIAHHNCNLHRLENIDYFILVRNSDENIFKHKHLDYK</sequence>
<evidence type="ECO:0000256" key="1">
    <source>
        <dbReference type="ARBA" id="ARBA00006336"/>
    </source>
</evidence>
<dbReference type="InterPro" id="IPR036380">
    <property type="entry name" value="Isochorismatase-like_sf"/>
</dbReference>
<keyword evidence="2" id="KW-0378">Hydrolase</keyword>
<dbReference type="RefSeq" id="WP_118919247.1">
    <property type="nucleotide sequence ID" value="NZ_QWEG01000002.1"/>
</dbReference>
<dbReference type="Pfam" id="PF00857">
    <property type="entry name" value="Isochorismatase"/>
    <property type="match status" value="1"/>
</dbReference>
<dbReference type="PANTHER" id="PTHR43540:SF14">
    <property type="entry name" value="ISOCHORISMATASE"/>
    <property type="match status" value="1"/>
</dbReference>
<protein>
    <submittedName>
        <fullName evidence="4">Isochorismatase family protein</fullName>
    </submittedName>
</protein>
<evidence type="ECO:0000256" key="2">
    <source>
        <dbReference type="ARBA" id="ARBA00022801"/>
    </source>
</evidence>
<name>A0A417YYD8_9BACI</name>
<dbReference type="PANTHER" id="PTHR43540">
    <property type="entry name" value="PEROXYUREIDOACRYLATE/UREIDOACRYLATE AMIDOHYDROLASE-RELATED"/>
    <property type="match status" value="1"/>
</dbReference>
<evidence type="ECO:0000259" key="3">
    <source>
        <dbReference type="Pfam" id="PF00857"/>
    </source>
</evidence>
<dbReference type="GO" id="GO:0016787">
    <property type="term" value="F:hydrolase activity"/>
    <property type="evidence" value="ECO:0007669"/>
    <property type="project" value="UniProtKB-KW"/>
</dbReference>
<evidence type="ECO:0000313" key="5">
    <source>
        <dbReference type="Proteomes" id="UP000284416"/>
    </source>
</evidence>
<dbReference type="EMBL" id="QWEG01000002">
    <property type="protein sequence ID" value="RHW42550.1"/>
    <property type="molecule type" value="Genomic_DNA"/>
</dbReference>
<dbReference type="InterPro" id="IPR000868">
    <property type="entry name" value="Isochorismatase-like_dom"/>
</dbReference>
<comment type="caution">
    <text evidence="4">The sequence shown here is derived from an EMBL/GenBank/DDBJ whole genome shotgun (WGS) entry which is preliminary data.</text>
</comment>
<organism evidence="4 5">
    <name type="scientific">Neobacillus notoginsengisoli</name>
    <dbReference type="NCBI Taxonomy" id="1578198"/>
    <lineage>
        <taxon>Bacteria</taxon>
        <taxon>Bacillati</taxon>
        <taxon>Bacillota</taxon>
        <taxon>Bacilli</taxon>
        <taxon>Bacillales</taxon>
        <taxon>Bacillaceae</taxon>
        <taxon>Neobacillus</taxon>
    </lineage>
</organism>
<dbReference type="AlphaFoldDB" id="A0A417YYD8"/>
<gene>
    <name evidence="4" type="ORF">D1B31_02825</name>
</gene>
<dbReference type="SUPFAM" id="SSF52499">
    <property type="entry name" value="Isochorismatase-like hydrolases"/>
    <property type="match status" value="1"/>
</dbReference>
<comment type="similarity">
    <text evidence="1">Belongs to the isochorismatase family.</text>
</comment>
<dbReference type="Gene3D" id="3.40.50.850">
    <property type="entry name" value="Isochorismatase-like"/>
    <property type="match status" value="1"/>
</dbReference>
<accession>A0A417YYD8</accession>
<keyword evidence="5" id="KW-1185">Reference proteome</keyword>
<evidence type="ECO:0000313" key="4">
    <source>
        <dbReference type="EMBL" id="RHW42550.1"/>
    </source>
</evidence>
<reference evidence="4 5" key="1">
    <citation type="journal article" date="2017" name="Int. J. Syst. Evol. Microbiol.">
        <title>Bacillus notoginsengisoli sp. nov., a novel bacterium isolated from the rhizosphere of Panax notoginseng.</title>
        <authorList>
            <person name="Zhang M.Y."/>
            <person name="Cheng J."/>
            <person name="Cai Y."/>
            <person name="Zhang T.Y."/>
            <person name="Wu Y.Y."/>
            <person name="Manikprabhu D."/>
            <person name="Li W.J."/>
            <person name="Zhang Y.X."/>
        </authorList>
    </citation>
    <scope>NUCLEOTIDE SEQUENCE [LARGE SCALE GENOMIC DNA]</scope>
    <source>
        <strain evidence="4 5">JCM 30743</strain>
    </source>
</reference>
<feature type="domain" description="Isochorismatase-like" evidence="3">
    <location>
        <begin position="4"/>
        <end position="140"/>
    </location>
</feature>
<dbReference type="OrthoDB" id="9785724at2"/>
<proteinExistence type="inferred from homology"/>